<feature type="region of interest" description="Disordered" evidence="1">
    <location>
        <begin position="1"/>
        <end position="39"/>
    </location>
</feature>
<dbReference type="Gene3D" id="2.60.40.340">
    <property type="entry name" value="Rel homology domain (RHD), DNA-binding domain"/>
    <property type="match status" value="1"/>
</dbReference>
<evidence type="ECO:0000313" key="3">
    <source>
        <dbReference type="EMBL" id="KAH7983218.1"/>
    </source>
</evidence>
<dbReference type="InterPro" id="IPR037059">
    <property type="entry name" value="RHD_DNA_bind_dom_sf"/>
</dbReference>
<dbReference type="Pfam" id="PF00554">
    <property type="entry name" value="RHD_DNA_bind"/>
    <property type="match status" value="1"/>
</dbReference>
<dbReference type="EMBL" id="JABSTV010001245">
    <property type="protein sequence ID" value="KAH7983218.1"/>
    <property type="molecule type" value="Genomic_DNA"/>
</dbReference>
<dbReference type="GO" id="GO:0005737">
    <property type="term" value="C:cytoplasm"/>
    <property type="evidence" value="ECO:0007669"/>
    <property type="project" value="InterPro"/>
</dbReference>
<dbReference type="PROSITE" id="PS50254">
    <property type="entry name" value="REL_2"/>
    <property type="match status" value="1"/>
</dbReference>
<dbReference type="SUPFAM" id="SSF49417">
    <property type="entry name" value="p53-like transcription factors"/>
    <property type="match status" value="1"/>
</dbReference>
<evidence type="ECO:0000259" key="2">
    <source>
        <dbReference type="PROSITE" id="PS50254"/>
    </source>
</evidence>
<dbReference type="InterPro" id="IPR000451">
    <property type="entry name" value="NFkB/Dor"/>
</dbReference>
<dbReference type="VEuPathDB" id="VectorBase:RSAN_055826"/>
<evidence type="ECO:0000313" key="4">
    <source>
        <dbReference type="Proteomes" id="UP000821837"/>
    </source>
</evidence>
<evidence type="ECO:0000256" key="1">
    <source>
        <dbReference type="SAM" id="MobiDB-lite"/>
    </source>
</evidence>
<dbReference type="InterPro" id="IPR008967">
    <property type="entry name" value="p53-like_TF_DNA-bd_sf"/>
</dbReference>
<organism evidence="3 4">
    <name type="scientific">Rhipicephalus sanguineus</name>
    <name type="common">Brown dog tick</name>
    <name type="synonym">Ixodes sanguineus</name>
    <dbReference type="NCBI Taxonomy" id="34632"/>
    <lineage>
        <taxon>Eukaryota</taxon>
        <taxon>Metazoa</taxon>
        <taxon>Ecdysozoa</taxon>
        <taxon>Arthropoda</taxon>
        <taxon>Chelicerata</taxon>
        <taxon>Arachnida</taxon>
        <taxon>Acari</taxon>
        <taxon>Parasitiformes</taxon>
        <taxon>Ixodida</taxon>
        <taxon>Ixodoidea</taxon>
        <taxon>Ixodidae</taxon>
        <taxon>Rhipicephalinae</taxon>
        <taxon>Rhipicephalus</taxon>
        <taxon>Rhipicephalus</taxon>
    </lineage>
</organism>
<proteinExistence type="predicted"/>
<accession>A0A9D4YMY5</accession>
<name>A0A9D4YMY5_RHISA</name>
<comment type="caution">
    <text evidence="3">The sequence shown here is derived from an EMBL/GenBank/DDBJ whole genome shotgun (WGS) entry which is preliminary data.</text>
</comment>
<dbReference type="GO" id="GO:0000978">
    <property type="term" value="F:RNA polymerase II cis-regulatory region sequence-specific DNA binding"/>
    <property type="evidence" value="ECO:0007669"/>
    <property type="project" value="TreeGrafter"/>
</dbReference>
<reference evidence="3" key="2">
    <citation type="submission" date="2021-09" db="EMBL/GenBank/DDBJ databases">
        <authorList>
            <person name="Jia N."/>
            <person name="Wang J."/>
            <person name="Shi W."/>
            <person name="Du L."/>
            <person name="Sun Y."/>
            <person name="Zhan W."/>
            <person name="Jiang J."/>
            <person name="Wang Q."/>
            <person name="Zhang B."/>
            <person name="Ji P."/>
            <person name="Sakyi L.B."/>
            <person name="Cui X."/>
            <person name="Yuan T."/>
            <person name="Jiang B."/>
            <person name="Yang W."/>
            <person name="Lam T.T.-Y."/>
            <person name="Chang Q."/>
            <person name="Ding S."/>
            <person name="Wang X."/>
            <person name="Zhu J."/>
            <person name="Ruan X."/>
            <person name="Zhao L."/>
            <person name="Wei J."/>
            <person name="Que T."/>
            <person name="Du C."/>
            <person name="Cheng J."/>
            <person name="Dai P."/>
            <person name="Han X."/>
            <person name="Huang E."/>
            <person name="Gao Y."/>
            <person name="Liu J."/>
            <person name="Shao H."/>
            <person name="Ye R."/>
            <person name="Li L."/>
            <person name="Wei W."/>
            <person name="Wang X."/>
            <person name="Wang C."/>
            <person name="Huo Q."/>
            <person name="Li W."/>
            <person name="Guo W."/>
            <person name="Chen H."/>
            <person name="Chen S."/>
            <person name="Zhou L."/>
            <person name="Zhou L."/>
            <person name="Ni X."/>
            <person name="Tian J."/>
            <person name="Zhou Y."/>
            <person name="Sheng Y."/>
            <person name="Liu T."/>
            <person name="Pan Y."/>
            <person name="Xia L."/>
            <person name="Li J."/>
            <person name="Zhao F."/>
            <person name="Cao W."/>
        </authorList>
    </citation>
    <scope>NUCLEOTIDE SEQUENCE</scope>
    <source>
        <strain evidence="3">Rsan-2018</strain>
        <tissue evidence="3">Larvae</tissue>
    </source>
</reference>
<protein>
    <recommendedName>
        <fullName evidence="2">RHD domain-containing protein</fullName>
    </recommendedName>
</protein>
<dbReference type="PANTHER" id="PTHR24169">
    <property type="entry name" value="NUCLEAR FACTOR NF-KAPPA-B PROTEIN"/>
    <property type="match status" value="1"/>
</dbReference>
<feature type="domain" description="RHD" evidence="2">
    <location>
        <begin position="57"/>
        <end position="160"/>
    </location>
</feature>
<sequence>MGARPIFRGMRQNDNQSEDDPYSTPLGNVAYTPNQPQDQDLGTSICASYEEKNMHMAGGPRLVIVEQPMKETRYRYKSESGSHGPLVGQSSTQQRKTFHTVMLENYNVQLPHRLKASLVTAEDTARPHVHSITMRGRDDEDCCYVTACENGSAMFPNMSIVFQ</sequence>
<dbReference type="PANTHER" id="PTHR24169:SF28">
    <property type="entry name" value="NUCLEAR FACTOR NF-KAPPA-B P110 SUBUNIT"/>
    <property type="match status" value="1"/>
</dbReference>
<dbReference type="Proteomes" id="UP000821837">
    <property type="component" value="Chromosome 1"/>
</dbReference>
<reference evidence="3" key="1">
    <citation type="journal article" date="2020" name="Cell">
        <title>Large-Scale Comparative Analyses of Tick Genomes Elucidate Their Genetic Diversity and Vector Capacities.</title>
        <authorList>
            <consortium name="Tick Genome and Microbiome Consortium (TIGMIC)"/>
            <person name="Jia N."/>
            <person name="Wang J."/>
            <person name="Shi W."/>
            <person name="Du L."/>
            <person name="Sun Y."/>
            <person name="Zhan W."/>
            <person name="Jiang J.F."/>
            <person name="Wang Q."/>
            <person name="Zhang B."/>
            <person name="Ji P."/>
            <person name="Bell-Sakyi L."/>
            <person name="Cui X.M."/>
            <person name="Yuan T.T."/>
            <person name="Jiang B.G."/>
            <person name="Yang W.F."/>
            <person name="Lam T.T."/>
            <person name="Chang Q.C."/>
            <person name="Ding S.J."/>
            <person name="Wang X.J."/>
            <person name="Zhu J.G."/>
            <person name="Ruan X.D."/>
            <person name="Zhao L."/>
            <person name="Wei J.T."/>
            <person name="Ye R.Z."/>
            <person name="Que T.C."/>
            <person name="Du C.H."/>
            <person name="Zhou Y.H."/>
            <person name="Cheng J.X."/>
            <person name="Dai P.F."/>
            <person name="Guo W.B."/>
            <person name="Han X.H."/>
            <person name="Huang E.J."/>
            <person name="Li L.F."/>
            <person name="Wei W."/>
            <person name="Gao Y.C."/>
            <person name="Liu J.Z."/>
            <person name="Shao H.Z."/>
            <person name="Wang X."/>
            <person name="Wang C.C."/>
            <person name="Yang T.C."/>
            <person name="Huo Q.B."/>
            <person name="Li W."/>
            <person name="Chen H.Y."/>
            <person name="Chen S.E."/>
            <person name="Zhou L.G."/>
            <person name="Ni X.B."/>
            <person name="Tian J.H."/>
            <person name="Sheng Y."/>
            <person name="Liu T."/>
            <person name="Pan Y.S."/>
            <person name="Xia L.Y."/>
            <person name="Li J."/>
            <person name="Zhao F."/>
            <person name="Cao W.C."/>
        </authorList>
    </citation>
    <scope>NUCLEOTIDE SEQUENCE</scope>
    <source>
        <strain evidence="3">Rsan-2018</strain>
    </source>
</reference>
<dbReference type="InterPro" id="IPR011539">
    <property type="entry name" value="RHD_DNA_bind_dom"/>
</dbReference>
<keyword evidence="4" id="KW-1185">Reference proteome</keyword>
<dbReference type="GO" id="GO:0000981">
    <property type="term" value="F:DNA-binding transcription factor activity, RNA polymerase II-specific"/>
    <property type="evidence" value="ECO:0007669"/>
    <property type="project" value="TreeGrafter"/>
</dbReference>
<dbReference type="AlphaFoldDB" id="A0A9D4YMY5"/>
<gene>
    <name evidence="3" type="ORF">HPB52_010236</name>
</gene>